<gene>
    <name evidence="1" type="ORF">C5612_19430</name>
</gene>
<name>A0A2S8HGC5_9PSED</name>
<keyword evidence="1" id="KW-0378">Hydrolase</keyword>
<reference evidence="1 2" key="1">
    <citation type="submission" date="2018-02" db="EMBL/GenBank/DDBJ databases">
        <title>Draft genome sequencing of Pseudomonas frederiksbergensis 11-D3.</title>
        <authorList>
            <person name="Zheng B.-X."/>
        </authorList>
    </citation>
    <scope>NUCLEOTIDE SEQUENCE [LARGE SCALE GENOMIC DNA]</scope>
    <source>
        <strain evidence="1 2">11-D3</strain>
    </source>
</reference>
<dbReference type="Gene3D" id="1.50.10.10">
    <property type="match status" value="1"/>
</dbReference>
<accession>A0A2S8HGC5</accession>
<dbReference type="GO" id="GO:0005975">
    <property type="term" value="P:carbohydrate metabolic process"/>
    <property type="evidence" value="ECO:0007669"/>
    <property type="project" value="InterPro"/>
</dbReference>
<dbReference type="Proteomes" id="UP000239687">
    <property type="component" value="Unassembled WGS sequence"/>
</dbReference>
<evidence type="ECO:0000313" key="1">
    <source>
        <dbReference type="EMBL" id="PQP01533.1"/>
    </source>
</evidence>
<dbReference type="GO" id="GO:0016787">
    <property type="term" value="F:hydrolase activity"/>
    <property type="evidence" value="ECO:0007669"/>
    <property type="project" value="UniProtKB-KW"/>
</dbReference>
<dbReference type="AlphaFoldDB" id="A0A2S8HGC5"/>
<sequence length="366" mass="40041">MSMFEVLERPLETAEVRHAINAIFARLEQIDAECGLGFPLYRTEGGEAWKVSVSGSWLGGFWAGLWWLRAHCTGHRDDLQKARRIAERLRGQLDSETHHRSLIFWYGAGLGARLLADPQAEELTEQAVQRLAWAFDPVLGCIPLGREMGGGEHGDSRLSIDPLAATLQLFALHAEPRLLGLGRQQLQTSFRACAGTGGAWSSHGHFDQGQWQAGDVPGNWSRGQAWAMLGLETGARLYGEPFRSDGNQAGRYWRDSRGLSIPANRLDQPQGPSDPCAAAMAALALQGRAIDAIEAEGVVESEVLRQQAGQLLAAIVRGADFEEGRFIGHCYRTTATVEQKVESACGSFFLLAALLAWTGEIDPRRI</sequence>
<proteinExistence type="predicted"/>
<dbReference type="SUPFAM" id="SSF48208">
    <property type="entry name" value="Six-hairpin glycosidases"/>
    <property type="match status" value="1"/>
</dbReference>
<comment type="caution">
    <text evidence="1">The sequence shown here is derived from an EMBL/GenBank/DDBJ whole genome shotgun (WGS) entry which is preliminary data.</text>
</comment>
<dbReference type="EMBL" id="PUIN01000011">
    <property type="protein sequence ID" value="PQP01533.1"/>
    <property type="molecule type" value="Genomic_DNA"/>
</dbReference>
<dbReference type="RefSeq" id="WP_105344397.1">
    <property type="nucleotide sequence ID" value="NZ_PUIN01000011.1"/>
</dbReference>
<dbReference type="InterPro" id="IPR008928">
    <property type="entry name" value="6-hairpin_glycosidase_sf"/>
</dbReference>
<protein>
    <submittedName>
        <fullName evidence="1">Glucuronyl hydrolase</fullName>
    </submittedName>
</protein>
<organism evidence="1 2">
    <name type="scientific">Pseudomonas frederiksbergensis</name>
    <dbReference type="NCBI Taxonomy" id="104087"/>
    <lineage>
        <taxon>Bacteria</taxon>
        <taxon>Pseudomonadati</taxon>
        <taxon>Pseudomonadota</taxon>
        <taxon>Gammaproteobacteria</taxon>
        <taxon>Pseudomonadales</taxon>
        <taxon>Pseudomonadaceae</taxon>
        <taxon>Pseudomonas</taxon>
    </lineage>
</organism>
<dbReference type="InterPro" id="IPR012341">
    <property type="entry name" value="6hp_glycosidase-like_sf"/>
</dbReference>
<evidence type="ECO:0000313" key="2">
    <source>
        <dbReference type="Proteomes" id="UP000239687"/>
    </source>
</evidence>